<gene>
    <name evidence="6" type="ORF">METZ01_LOCUS15810</name>
</gene>
<name>A0A381P7N2_9ZZZZ</name>
<dbReference type="GO" id="GO:0008360">
    <property type="term" value="P:regulation of cell shape"/>
    <property type="evidence" value="ECO:0007669"/>
    <property type="project" value="UniProtKB-KW"/>
</dbReference>
<dbReference type="PIRSF" id="PIRSF038471">
    <property type="entry name" value="MreC"/>
    <property type="match status" value="1"/>
</dbReference>
<protein>
    <recommendedName>
        <fullName evidence="2">Cell shape-determining protein MreC</fullName>
    </recommendedName>
    <alternativeName>
        <fullName evidence="4">Cell shape protein MreC</fullName>
    </alternativeName>
</protein>
<evidence type="ECO:0000256" key="3">
    <source>
        <dbReference type="ARBA" id="ARBA00022960"/>
    </source>
</evidence>
<dbReference type="NCBIfam" id="TIGR00219">
    <property type="entry name" value="mreC"/>
    <property type="match status" value="1"/>
</dbReference>
<reference evidence="6" key="1">
    <citation type="submission" date="2018-05" db="EMBL/GenBank/DDBJ databases">
        <authorList>
            <person name="Lanie J.A."/>
            <person name="Ng W.-L."/>
            <person name="Kazmierczak K.M."/>
            <person name="Andrzejewski T.M."/>
            <person name="Davidsen T.M."/>
            <person name="Wayne K.J."/>
            <person name="Tettelin H."/>
            <person name="Glass J.I."/>
            <person name="Rusch D."/>
            <person name="Podicherti R."/>
            <person name="Tsui H.-C.T."/>
            <person name="Winkler M.E."/>
        </authorList>
    </citation>
    <scope>NUCLEOTIDE SEQUENCE</scope>
</reference>
<dbReference type="GO" id="GO:0005886">
    <property type="term" value="C:plasma membrane"/>
    <property type="evidence" value="ECO:0007669"/>
    <property type="project" value="TreeGrafter"/>
</dbReference>
<evidence type="ECO:0000313" key="6">
    <source>
        <dbReference type="EMBL" id="SUZ62956.1"/>
    </source>
</evidence>
<accession>A0A381P7N2</accession>
<organism evidence="6">
    <name type="scientific">marine metagenome</name>
    <dbReference type="NCBI Taxonomy" id="408172"/>
    <lineage>
        <taxon>unclassified sequences</taxon>
        <taxon>metagenomes</taxon>
        <taxon>ecological metagenomes</taxon>
    </lineage>
</organism>
<comment type="similarity">
    <text evidence="1">Belongs to the MreC family.</text>
</comment>
<proteinExistence type="inferred from homology"/>
<dbReference type="InterPro" id="IPR007221">
    <property type="entry name" value="MreC"/>
</dbReference>
<dbReference type="InterPro" id="IPR042175">
    <property type="entry name" value="Cell/Rod_MreC_2"/>
</dbReference>
<dbReference type="AlphaFoldDB" id="A0A381P7N2"/>
<dbReference type="PANTHER" id="PTHR34138">
    <property type="entry name" value="CELL SHAPE-DETERMINING PROTEIN MREC"/>
    <property type="match status" value="1"/>
</dbReference>
<dbReference type="InterPro" id="IPR055342">
    <property type="entry name" value="MreC_beta-barrel_core"/>
</dbReference>
<sequence length="290" mass="32750">VAKKTQNKSLRSRFPSFGSKFLFFAILSLCLLVLDQRDNRLEFFRQSISTLIHPIYLIVDTPITLWNSIRELTKNQNKLLRENKALQFNQQLSDIKLQRFATLEAENLRLREILEATTRISNKFSIARIMSIDTDPFKHSILINKGKKDGIFQGQTLIDYKGVVGQITQVNLFSSKGILITDPNHAIPIEINRNGIRTVALGTGGFNNLKLPFLPNNTDIDEGDLLVTSGLGRAFPPGYPVAIVEHIELDPLEQFATISAKPLAALNQNREVILIWNSPQENDEETLSKK</sequence>
<feature type="domain" description="Rod shape-determining protein MreC beta-barrel core" evidence="5">
    <location>
        <begin position="129"/>
        <end position="276"/>
    </location>
</feature>
<dbReference type="Gene3D" id="2.40.10.340">
    <property type="entry name" value="Rod shape-determining protein MreC, domain 1"/>
    <property type="match status" value="1"/>
</dbReference>
<dbReference type="InterPro" id="IPR042177">
    <property type="entry name" value="Cell/Rod_1"/>
</dbReference>
<evidence type="ECO:0000256" key="2">
    <source>
        <dbReference type="ARBA" id="ARBA00013855"/>
    </source>
</evidence>
<dbReference type="PANTHER" id="PTHR34138:SF1">
    <property type="entry name" value="CELL SHAPE-DETERMINING PROTEIN MREC"/>
    <property type="match status" value="1"/>
</dbReference>
<dbReference type="Pfam" id="PF04085">
    <property type="entry name" value="MreC"/>
    <property type="match status" value="1"/>
</dbReference>
<evidence type="ECO:0000256" key="4">
    <source>
        <dbReference type="ARBA" id="ARBA00032089"/>
    </source>
</evidence>
<dbReference type="EMBL" id="UINC01000899">
    <property type="protein sequence ID" value="SUZ62956.1"/>
    <property type="molecule type" value="Genomic_DNA"/>
</dbReference>
<keyword evidence="3" id="KW-0133">Cell shape</keyword>
<dbReference type="Gene3D" id="2.40.10.350">
    <property type="entry name" value="Rod shape-determining protein MreC, domain 2"/>
    <property type="match status" value="1"/>
</dbReference>
<feature type="non-terminal residue" evidence="6">
    <location>
        <position position="1"/>
    </location>
</feature>
<evidence type="ECO:0000256" key="1">
    <source>
        <dbReference type="ARBA" id="ARBA00009369"/>
    </source>
</evidence>
<evidence type="ECO:0000259" key="5">
    <source>
        <dbReference type="Pfam" id="PF04085"/>
    </source>
</evidence>